<dbReference type="OrthoDB" id="5598432at2759"/>
<feature type="compositionally biased region" description="Polar residues" evidence="1">
    <location>
        <begin position="78"/>
        <end position="104"/>
    </location>
</feature>
<dbReference type="PANTHER" id="PTHR13173:SF10">
    <property type="entry name" value="WW DOMAIN-BINDING PROTEIN 4"/>
    <property type="match status" value="1"/>
</dbReference>
<keyword evidence="3" id="KW-1185">Reference proteome</keyword>
<dbReference type="STRING" id="133381.A0A2T9ZAX2"/>
<dbReference type="AlphaFoldDB" id="A0A2T9ZAX2"/>
<evidence type="ECO:0000313" key="2">
    <source>
        <dbReference type="EMBL" id="PVV01731.1"/>
    </source>
</evidence>
<dbReference type="GO" id="GO:0003723">
    <property type="term" value="F:RNA binding"/>
    <property type="evidence" value="ECO:0007669"/>
    <property type="project" value="TreeGrafter"/>
</dbReference>
<dbReference type="GO" id="GO:0000398">
    <property type="term" value="P:mRNA splicing, via spliceosome"/>
    <property type="evidence" value="ECO:0007669"/>
    <property type="project" value="InterPro"/>
</dbReference>
<dbReference type="InterPro" id="IPR040023">
    <property type="entry name" value="WBP4"/>
</dbReference>
<evidence type="ECO:0008006" key="4">
    <source>
        <dbReference type="Google" id="ProtNLM"/>
    </source>
</evidence>
<feature type="compositionally biased region" description="Acidic residues" evidence="1">
    <location>
        <begin position="167"/>
        <end position="176"/>
    </location>
</feature>
<feature type="region of interest" description="Disordered" evidence="1">
    <location>
        <begin position="52"/>
        <end position="104"/>
    </location>
</feature>
<sequence>MSKSIHENGTKHKLNVQKYLLDVDTQKVKEKEENEELEKTLKKIENAASRSYLKDLGYSSSTKPQPESIHSREEKASKNQNIVKKSPKTDSNTNASFELPNNNNSIGLEGSVNEGFVNTYFGIPDTPGLGPWVPVVSSSDDKPLLDTQGDNKNGMNKTDNRSSQNLVDEDDLEDISEFNIDSKKPLPFITQEENGLDNTNSNTQEKKSEGSVVFKKRKKPATSSLKSARHKS</sequence>
<dbReference type="GO" id="GO:0071011">
    <property type="term" value="C:precatalytic spliceosome"/>
    <property type="evidence" value="ECO:0007669"/>
    <property type="project" value="TreeGrafter"/>
</dbReference>
<feature type="compositionally biased region" description="Polar residues" evidence="1">
    <location>
        <begin position="148"/>
        <end position="166"/>
    </location>
</feature>
<evidence type="ECO:0000256" key="1">
    <source>
        <dbReference type="SAM" id="MobiDB-lite"/>
    </source>
</evidence>
<name>A0A2T9ZAX2_9FUNG</name>
<comment type="caution">
    <text evidence="2">The sequence shown here is derived from an EMBL/GenBank/DDBJ whole genome shotgun (WGS) entry which is preliminary data.</text>
</comment>
<dbReference type="PANTHER" id="PTHR13173">
    <property type="entry name" value="WW DOMAIN BINDING PROTEIN 4"/>
    <property type="match status" value="1"/>
</dbReference>
<feature type="region of interest" description="Disordered" evidence="1">
    <location>
        <begin position="132"/>
        <end position="232"/>
    </location>
</feature>
<gene>
    <name evidence="2" type="ORF">BB560_003839</name>
</gene>
<proteinExistence type="predicted"/>
<reference evidence="2 3" key="1">
    <citation type="journal article" date="2018" name="MBio">
        <title>Comparative Genomics Reveals the Core Gene Toolbox for the Fungus-Insect Symbiosis.</title>
        <authorList>
            <person name="Wang Y."/>
            <person name="Stata M."/>
            <person name="Wang W."/>
            <person name="Stajich J.E."/>
            <person name="White M.M."/>
            <person name="Moncalvo J.M."/>
        </authorList>
    </citation>
    <scope>NUCLEOTIDE SEQUENCE [LARGE SCALE GENOMIC DNA]</scope>
    <source>
        <strain evidence="2 3">SC-DP-2</strain>
    </source>
</reference>
<organism evidence="2 3">
    <name type="scientific">Smittium megazygosporum</name>
    <dbReference type="NCBI Taxonomy" id="133381"/>
    <lineage>
        <taxon>Eukaryota</taxon>
        <taxon>Fungi</taxon>
        <taxon>Fungi incertae sedis</taxon>
        <taxon>Zoopagomycota</taxon>
        <taxon>Kickxellomycotina</taxon>
        <taxon>Harpellomycetes</taxon>
        <taxon>Harpellales</taxon>
        <taxon>Legeriomycetaceae</taxon>
        <taxon>Smittium</taxon>
    </lineage>
</organism>
<dbReference type="Proteomes" id="UP000245609">
    <property type="component" value="Unassembled WGS sequence"/>
</dbReference>
<feature type="compositionally biased region" description="Polar residues" evidence="1">
    <location>
        <begin position="191"/>
        <end position="203"/>
    </location>
</feature>
<evidence type="ECO:0000313" key="3">
    <source>
        <dbReference type="Proteomes" id="UP000245609"/>
    </source>
</evidence>
<protein>
    <recommendedName>
        <fullName evidence="4">U1-type domain-containing protein</fullName>
    </recommendedName>
</protein>
<accession>A0A2T9ZAX2</accession>
<dbReference type="EMBL" id="MBFS01000841">
    <property type="protein sequence ID" value="PVV01731.1"/>
    <property type="molecule type" value="Genomic_DNA"/>
</dbReference>